<proteinExistence type="predicted"/>
<comment type="caution">
    <text evidence="2">The sequence shown here is derived from an EMBL/GenBank/DDBJ whole genome shotgun (WGS) entry which is preliminary data.</text>
</comment>
<keyword evidence="3" id="KW-1185">Reference proteome</keyword>
<evidence type="ECO:0000313" key="3">
    <source>
        <dbReference type="Proteomes" id="UP001283361"/>
    </source>
</evidence>
<reference evidence="2" key="1">
    <citation type="journal article" date="2023" name="G3 (Bethesda)">
        <title>A reference genome for the long-term kleptoplast-retaining sea slug Elysia crispata morphotype clarki.</title>
        <authorList>
            <person name="Eastman K.E."/>
            <person name="Pendleton A.L."/>
            <person name="Shaikh M.A."/>
            <person name="Suttiyut T."/>
            <person name="Ogas R."/>
            <person name="Tomko P."/>
            <person name="Gavelis G."/>
            <person name="Widhalm J.R."/>
            <person name="Wisecaver J.H."/>
        </authorList>
    </citation>
    <scope>NUCLEOTIDE SEQUENCE</scope>
    <source>
        <strain evidence="2">ECLA1</strain>
    </source>
</reference>
<feature type="region of interest" description="Disordered" evidence="1">
    <location>
        <begin position="55"/>
        <end position="117"/>
    </location>
</feature>
<protein>
    <submittedName>
        <fullName evidence="2">Uncharacterized protein</fullName>
    </submittedName>
</protein>
<sequence length="117" mass="13243">MKDSALLVHAAYPCGCESVFQPSLIPKPCRSDGYRTQQVNSIPQTRVHCWSLQDKSGMKGRNRRSPPGCFQSTHGHHPMKYSRQHAQKRGLLCLGENKEEQHEKMAAQTTRGREKAI</sequence>
<feature type="compositionally biased region" description="Basic and acidic residues" evidence="1">
    <location>
        <begin position="96"/>
        <end position="117"/>
    </location>
</feature>
<feature type="compositionally biased region" description="Basic residues" evidence="1">
    <location>
        <begin position="74"/>
        <end position="88"/>
    </location>
</feature>
<gene>
    <name evidence="2" type="ORF">RRG08_048549</name>
</gene>
<evidence type="ECO:0000256" key="1">
    <source>
        <dbReference type="SAM" id="MobiDB-lite"/>
    </source>
</evidence>
<accession>A0AAE1B6N1</accession>
<dbReference type="AlphaFoldDB" id="A0AAE1B6N1"/>
<dbReference type="EMBL" id="JAWDGP010000534">
    <property type="protein sequence ID" value="KAK3799826.1"/>
    <property type="molecule type" value="Genomic_DNA"/>
</dbReference>
<organism evidence="2 3">
    <name type="scientific">Elysia crispata</name>
    <name type="common">lettuce slug</name>
    <dbReference type="NCBI Taxonomy" id="231223"/>
    <lineage>
        <taxon>Eukaryota</taxon>
        <taxon>Metazoa</taxon>
        <taxon>Spiralia</taxon>
        <taxon>Lophotrochozoa</taxon>
        <taxon>Mollusca</taxon>
        <taxon>Gastropoda</taxon>
        <taxon>Heterobranchia</taxon>
        <taxon>Euthyneura</taxon>
        <taxon>Panpulmonata</taxon>
        <taxon>Sacoglossa</taxon>
        <taxon>Placobranchoidea</taxon>
        <taxon>Plakobranchidae</taxon>
        <taxon>Elysia</taxon>
    </lineage>
</organism>
<dbReference type="Proteomes" id="UP001283361">
    <property type="component" value="Unassembled WGS sequence"/>
</dbReference>
<evidence type="ECO:0000313" key="2">
    <source>
        <dbReference type="EMBL" id="KAK3799826.1"/>
    </source>
</evidence>
<name>A0AAE1B6N1_9GAST</name>